<comment type="caution">
    <text evidence="1">The sequence shown here is derived from an EMBL/GenBank/DDBJ whole genome shotgun (WGS) entry which is preliminary data.</text>
</comment>
<proteinExistence type="predicted"/>
<name>A0A7J6E4F2_CANSA</name>
<gene>
    <name evidence="1" type="ORF">F8388_026300</name>
</gene>
<dbReference type="EMBL" id="JAATIP010000298">
    <property type="protein sequence ID" value="KAF4353297.1"/>
    <property type="molecule type" value="Genomic_DNA"/>
</dbReference>
<organism evidence="1 2">
    <name type="scientific">Cannabis sativa</name>
    <name type="common">Hemp</name>
    <name type="synonym">Marijuana</name>
    <dbReference type="NCBI Taxonomy" id="3483"/>
    <lineage>
        <taxon>Eukaryota</taxon>
        <taxon>Viridiplantae</taxon>
        <taxon>Streptophyta</taxon>
        <taxon>Embryophyta</taxon>
        <taxon>Tracheophyta</taxon>
        <taxon>Spermatophyta</taxon>
        <taxon>Magnoliopsida</taxon>
        <taxon>eudicotyledons</taxon>
        <taxon>Gunneridae</taxon>
        <taxon>Pentapetalae</taxon>
        <taxon>rosids</taxon>
        <taxon>fabids</taxon>
        <taxon>Rosales</taxon>
        <taxon>Cannabaceae</taxon>
        <taxon>Cannabis</taxon>
    </lineage>
</organism>
<evidence type="ECO:0000313" key="2">
    <source>
        <dbReference type="Proteomes" id="UP000525078"/>
    </source>
</evidence>
<sequence>MELQRKKVDEKKKEILVDKTSGLTKNYDDFIATLSENICSFDQVSLTARTCLKMPHPKSGVEKSWKASTIKFMLLIQQRWILK</sequence>
<protein>
    <submittedName>
        <fullName evidence="1">Uncharacterized protein</fullName>
    </submittedName>
</protein>
<accession>A0A7J6E4F2</accession>
<evidence type="ECO:0000313" key="1">
    <source>
        <dbReference type="EMBL" id="KAF4353297.1"/>
    </source>
</evidence>
<reference evidence="1 2" key="1">
    <citation type="journal article" date="2020" name="bioRxiv">
        <title>Sequence and annotation of 42 cannabis genomes reveals extensive copy number variation in cannabinoid synthesis and pathogen resistance genes.</title>
        <authorList>
            <person name="Mckernan K.J."/>
            <person name="Helbert Y."/>
            <person name="Kane L.T."/>
            <person name="Ebling H."/>
            <person name="Zhang L."/>
            <person name="Liu B."/>
            <person name="Eaton Z."/>
            <person name="Mclaughlin S."/>
            <person name="Kingan S."/>
            <person name="Baybayan P."/>
            <person name="Concepcion G."/>
            <person name="Jordan M."/>
            <person name="Riva A."/>
            <person name="Barbazuk W."/>
            <person name="Harkins T."/>
        </authorList>
    </citation>
    <scope>NUCLEOTIDE SEQUENCE [LARGE SCALE GENOMIC DNA]</scope>
    <source>
        <strain evidence="2">cv. Jamaican Lion 4</strain>
        <tissue evidence="1">Leaf</tissue>
    </source>
</reference>
<dbReference type="AlphaFoldDB" id="A0A7J6E4F2"/>
<dbReference type="Proteomes" id="UP000525078">
    <property type="component" value="Unassembled WGS sequence"/>
</dbReference>